<evidence type="ECO:0000313" key="4">
    <source>
        <dbReference type="EMBL" id="KAG7306782.1"/>
    </source>
</evidence>
<protein>
    <recommendedName>
        <fullName evidence="3">FP protein C-terminal domain-containing protein</fullName>
    </recommendedName>
</protein>
<reference evidence="4 5" key="1">
    <citation type="submission" date="2021-06" db="EMBL/GenBank/DDBJ databases">
        <title>A haploid diamondback moth (Plutella xylostella L.) genome assembly resolves 31 chromosomes and identifies a diamide resistance mutation.</title>
        <authorList>
            <person name="Ward C.M."/>
            <person name="Perry K.D."/>
            <person name="Baker G."/>
            <person name="Powis K."/>
            <person name="Heckel D.G."/>
            <person name="Baxter S.W."/>
        </authorList>
    </citation>
    <scope>NUCLEOTIDE SEQUENCE [LARGE SCALE GENOMIC DNA]</scope>
    <source>
        <strain evidence="4 5">LV</strain>
        <tissue evidence="4">Single pupa</tissue>
    </source>
</reference>
<sequence length="310" mass="35316">MLDNTFVKGDIKETNTSDANPSNILEESPPPQFVTTRGKANQNNTSEDAILAFLAEMKREHSEQFGVLSAQISKINEQHTKILEQQAQLEASVNFISSQHDQLKQQVDGLETKLDAKIKLENDENRLYINELEDNIEDLQQKIRSKSIEVRNIPFHKGENLTNMVKTIYQVLSLPFDEHDIKDVYRLPSKDIATKPLILEMDSTNAKAVLLGAIKSYNLHNSQEPLNTKTLGLSGNKTPIYASDYLTKKAAKLYYLGRMLKRNHNFKFCWSNSGKIFIKKNEESPAIELKHEKQVLLMIMASQFLRSASH</sequence>
<dbReference type="Pfam" id="PF25298">
    <property type="entry name" value="Baculo_FP_2nd"/>
    <property type="match status" value="1"/>
</dbReference>
<accession>A0ABQ7QP36</accession>
<evidence type="ECO:0000256" key="2">
    <source>
        <dbReference type="SAM" id="MobiDB-lite"/>
    </source>
</evidence>
<feature type="coiled-coil region" evidence="1">
    <location>
        <begin position="93"/>
        <end position="149"/>
    </location>
</feature>
<feature type="region of interest" description="Disordered" evidence="2">
    <location>
        <begin position="1"/>
        <end position="39"/>
    </location>
</feature>
<evidence type="ECO:0000256" key="1">
    <source>
        <dbReference type="SAM" id="Coils"/>
    </source>
</evidence>
<name>A0ABQ7QP36_PLUXY</name>
<dbReference type="Proteomes" id="UP000823941">
    <property type="component" value="Chromosome 11"/>
</dbReference>
<evidence type="ECO:0000313" key="5">
    <source>
        <dbReference type="Proteomes" id="UP000823941"/>
    </source>
</evidence>
<evidence type="ECO:0000259" key="3">
    <source>
        <dbReference type="Pfam" id="PF25298"/>
    </source>
</evidence>
<proteinExistence type="predicted"/>
<comment type="caution">
    <text evidence="4">The sequence shown here is derived from an EMBL/GenBank/DDBJ whole genome shotgun (WGS) entry which is preliminary data.</text>
</comment>
<keyword evidence="1" id="KW-0175">Coiled coil</keyword>
<organism evidence="4 5">
    <name type="scientific">Plutella xylostella</name>
    <name type="common">Diamondback moth</name>
    <name type="synonym">Plutella maculipennis</name>
    <dbReference type="NCBI Taxonomy" id="51655"/>
    <lineage>
        <taxon>Eukaryota</taxon>
        <taxon>Metazoa</taxon>
        <taxon>Ecdysozoa</taxon>
        <taxon>Arthropoda</taxon>
        <taxon>Hexapoda</taxon>
        <taxon>Insecta</taxon>
        <taxon>Pterygota</taxon>
        <taxon>Neoptera</taxon>
        <taxon>Endopterygota</taxon>
        <taxon>Lepidoptera</taxon>
        <taxon>Glossata</taxon>
        <taxon>Ditrysia</taxon>
        <taxon>Yponomeutoidea</taxon>
        <taxon>Plutellidae</taxon>
        <taxon>Plutella</taxon>
    </lineage>
</organism>
<dbReference type="EMBL" id="JAHIBW010000011">
    <property type="protein sequence ID" value="KAG7306782.1"/>
    <property type="molecule type" value="Genomic_DNA"/>
</dbReference>
<feature type="compositionally biased region" description="Polar residues" evidence="2">
    <location>
        <begin position="16"/>
        <end position="25"/>
    </location>
</feature>
<keyword evidence="5" id="KW-1185">Reference proteome</keyword>
<gene>
    <name evidence="4" type="ORF">JYU34_008220</name>
</gene>
<dbReference type="InterPro" id="IPR057251">
    <property type="entry name" value="FP_C"/>
</dbReference>
<feature type="domain" description="FP protein C-terminal" evidence="3">
    <location>
        <begin position="247"/>
        <end position="294"/>
    </location>
</feature>